<dbReference type="Proteomes" id="UP001292079">
    <property type="component" value="Unassembled WGS sequence"/>
</dbReference>
<dbReference type="GO" id="GO:0060271">
    <property type="term" value="P:cilium assembly"/>
    <property type="evidence" value="ECO:0007669"/>
    <property type="project" value="TreeGrafter"/>
</dbReference>
<keyword evidence="8" id="KW-1185">Reference proteome</keyword>
<name>A0AAE1Z8V9_SCHME</name>
<gene>
    <name evidence="7" type="ORF">MN116_007209</name>
</gene>
<evidence type="ECO:0000313" key="7">
    <source>
        <dbReference type="EMBL" id="KAK4469681.1"/>
    </source>
</evidence>
<keyword evidence="2 4" id="KW-0175">Coiled coil</keyword>
<protein>
    <recommendedName>
        <fullName evidence="6">CCDC113/CCDC96 coiled-coil domain-containing protein</fullName>
    </recommendedName>
</protein>
<dbReference type="GO" id="GO:0036064">
    <property type="term" value="C:ciliary basal body"/>
    <property type="evidence" value="ECO:0007669"/>
    <property type="project" value="TreeGrafter"/>
</dbReference>
<dbReference type="AlphaFoldDB" id="A0AAE1Z8V9"/>
<feature type="coiled-coil region" evidence="4">
    <location>
        <begin position="418"/>
        <end position="452"/>
    </location>
</feature>
<feature type="coiled-coil region" evidence="4">
    <location>
        <begin position="319"/>
        <end position="389"/>
    </location>
</feature>
<evidence type="ECO:0000256" key="3">
    <source>
        <dbReference type="ARBA" id="ARBA00023273"/>
    </source>
</evidence>
<evidence type="ECO:0000256" key="4">
    <source>
        <dbReference type="SAM" id="Coils"/>
    </source>
</evidence>
<evidence type="ECO:0000259" key="6">
    <source>
        <dbReference type="Pfam" id="PF13870"/>
    </source>
</evidence>
<dbReference type="GO" id="GO:0005930">
    <property type="term" value="C:axoneme"/>
    <property type="evidence" value="ECO:0007669"/>
    <property type="project" value="TreeGrafter"/>
</dbReference>
<feature type="compositionally biased region" description="Polar residues" evidence="5">
    <location>
        <begin position="75"/>
        <end position="85"/>
    </location>
</feature>
<dbReference type="PANTHER" id="PTHR15654">
    <property type="entry name" value="COILED-COIL DOMAIN-CONTAINING PROTEIN 113-RELATED"/>
    <property type="match status" value="1"/>
</dbReference>
<evidence type="ECO:0000313" key="8">
    <source>
        <dbReference type="Proteomes" id="UP001292079"/>
    </source>
</evidence>
<reference evidence="7" key="1">
    <citation type="submission" date="2022-04" db="EMBL/GenBank/DDBJ databases">
        <authorList>
            <person name="Xu L."/>
            <person name="Lv Z."/>
        </authorList>
    </citation>
    <scope>NUCLEOTIDE SEQUENCE</scope>
    <source>
        <strain evidence="7">LV_2022a</strain>
    </source>
</reference>
<proteinExistence type="predicted"/>
<feature type="region of interest" description="Disordered" evidence="5">
    <location>
        <begin position="75"/>
        <end position="95"/>
    </location>
</feature>
<comment type="subcellular location">
    <subcellularLocation>
        <location evidence="1">Cell projection</location>
        <location evidence="1">Cilium</location>
    </subcellularLocation>
</comment>
<evidence type="ECO:0000256" key="1">
    <source>
        <dbReference type="ARBA" id="ARBA00004138"/>
    </source>
</evidence>
<sequence>MDRQDVETEEFTIPEEHKHEAANYVAKKSEVNNGRNTVDEDTCENNLVVFLNPEEEIGISKKMKSMVMPDVENNLSEGSSVAQNDETTHGNEELSDVHVNENSLETNLEGDVKTIEQGSDLRVTGCNDLKYGMYGDADKYEKGFVDELNTSIKKASEVKADNFTSSHAEVAENLKSREELIEKYKQSVNEQKIVRELNLQLQTKLAEYFRRKKIEAVDQESTRSSISGSTGDPTIDYEQKYNKYLSNLADLHHQHKMMQVSYNKQIEELKSLCETKQAEVDKAHAEFMKFKYNIGKKSLYSQTGKPINPKVLSSIFTTEQNKEATVREVRLENIKLKNELAKLESQLKSKSELSEGMHLIDFEQLKIENQTYNEKIEERNEEISKLKHKISNTVQIMTHVKEKLQAVLEDNINQRKKLDDIEMDLKLNRDQLAKMKQTKERLRAENARLRRSCGLLGKNDLLLNYEDLFDSVLNKRRSLEETKRTITNYQIQTRALARKIKNQQNNRTVL</sequence>
<feature type="compositionally biased region" description="Basic and acidic residues" evidence="5">
    <location>
        <begin position="86"/>
        <end position="95"/>
    </location>
</feature>
<dbReference type="InterPro" id="IPR025254">
    <property type="entry name" value="CCDC113/CCDC96_CC"/>
</dbReference>
<evidence type="ECO:0000256" key="2">
    <source>
        <dbReference type="ARBA" id="ARBA00023054"/>
    </source>
</evidence>
<dbReference type="InterPro" id="IPR051885">
    <property type="entry name" value="CC_CF"/>
</dbReference>
<dbReference type="Pfam" id="PF13870">
    <property type="entry name" value="CCDC113_CCDC96_CC"/>
    <property type="match status" value="1"/>
</dbReference>
<dbReference type="EMBL" id="JALJAT010000005">
    <property type="protein sequence ID" value="KAK4469681.1"/>
    <property type="molecule type" value="Genomic_DNA"/>
</dbReference>
<comment type="caution">
    <text evidence="7">The sequence shown here is derived from an EMBL/GenBank/DDBJ whole genome shotgun (WGS) entry which is preliminary data.</text>
</comment>
<reference evidence="7" key="2">
    <citation type="journal article" date="2023" name="Infect Dis Poverty">
        <title>Chromosome-scale genome of the human blood fluke Schistosoma mekongi and its implications for public health.</title>
        <authorList>
            <person name="Zhou M."/>
            <person name="Xu L."/>
            <person name="Xu D."/>
            <person name="Chen W."/>
            <person name="Khan J."/>
            <person name="Hu Y."/>
            <person name="Huang H."/>
            <person name="Wei H."/>
            <person name="Zhang Y."/>
            <person name="Chusongsang P."/>
            <person name="Tanasarnprasert K."/>
            <person name="Hu X."/>
            <person name="Limpanont Y."/>
            <person name="Lv Z."/>
        </authorList>
    </citation>
    <scope>NUCLEOTIDE SEQUENCE</scope>
    <source>
        <strain evidence="7">LV_2022a</strain>
    </source>
</reference>
<organism evidence="7 8">
    <name type="scientific">Schistosoma mekongi</name>
    <name type="common">Parasitic worm</name>
    <dbReference type="NCBI Taxonomy" id="38744"/>
    <lineage>
        <taxon>Eukaryota</taxon>
        <taxon>Metazoa</taxon>
        <taxon>Spiralia</taxon>
        <taxon>Lophotrochozoa</taxon>
        <taxon>Platyhelminthes</taxon>
        <taxon>Trematoda</taxon>
        <taxon>Digenea</taxon>
        <taxon>Strigeidida</taxon>
        <taxon>Schistosomatoidea</taxon>
        <taxon>Schistosomatidae</taxon>
        <taxon>Schistosoma</taxon>
    </lineage>
</organism>
<accession>A0AAE1Z8V9</accession>
<dbReference type="PANTHER" id="PTHR15654:SF1">
    <property type="entry name" value="COILED-COIL DOMAIN-CONTAINING PROTEIN 96"/>
    <property type="match status" value="1"/>
</dbReference>
<feature type="domain" description="CCDC113/CCDC96 coiled-coil" evidence="6">
    <location>
        <begin position="320"/>
        <end position="489"/>
    </location>
</feature>
<keyword evidence="3" id="KW-0966">Cell projection</keyword>
<evidence type="ECO:0000256" key="5">
    <source>
        <dbReference type="SAM" id="MobiDB-lite"/>
    </source>
</evidence>